<name>A0A221KG43_VITFI</name>
<dbReference type="Pfam" id="PF09623">
    <property type="entry name" value="Cas_NE0113"/>
    <property type="match status" value="1"/>
</dbReference>
<dbReference type="Proteomes" id="UP000199729">
    <property type="component" value="Chromosome"/>
</dbReference>
<gene>
    <name evidence="3" type="ORF">VITFI_CDS2121</name>
</gene>
<feature type="domain" description="CRISPR system ring nuclease SSO2081-like" evidence="2">
    <location>
        <begin position="58"/>
        <end position="272"/>
    </location>
</feature>
<keyword evidence="4" id="KW-1185">Reference proteome</keyword>
<accession>A0A221KG43</accession>
<dbReference type="NCBIfam" id="TIGR02584">
    <property type="entry name" value="cas_NE0113"/>
    <property type="match status" value="1"/>
</dbReference>
<dbReference type="AlphaFoldDB" id="A0A221KG43"/>
<feature type="compositionally biased region" description="Pro residues" evidence="1">
    <location>
        <begin position="27"/>
        <end position="40"/>
    </location>
</feature>
<reference evidence="3 4" key="1">
    <citation type="submission" date="2017-07" db="EMBL/GenBank/DDBJ databases">
        <title>Complete Genome Sequence of the cosmetic ferment Vitreoscilla filiformis (ATCC15551).</title>
        <authorList>
            <person name="Contreras S."/>
            <person name="Sagory-Zalkind P."/>
            <person name="Blanquart H."/>
            <person name="Iltis A."/>
            <person name="Morand S.C."/>
        </authorList>
    </citation>
    <scope>NUCLEOTIDE SEQUENCE [LARGE SCALE GENOMIC DNA]</scope>
    <source>
        <strain evidence="3 4">ATCC 15551</strain>
    </source>
</reference>
<evidence type="ECO:0000313" key="3">
    <source>
        <dbReference type="EMBL" id="ASM77899.1"/>
    </source>
</evidence>
<evidence type="ECO:0000256" key="1">
    <source>
        <dbReference type="SAM" id="MobiDB-lite"/>
    </source>
</evidence>
<protein>
    <submittedName>
        <fullName evidence="3">CRISPR-associated protein</fullName>
    </submittedName>
</protein>
<dbReference type="InterPro" id="IPR019092">
    <property type="entry name" value="SSO2081-like_dom"/>
</dbReference>
<feature type="region of interest" description="Disordered" evidence="1">
    <location>
        <begin position="1"/>
        <end position="40"/>
    </location>
</feature>
<evidence type="ECO:0000259" key="2">
    <source>
        <dbReference type="Pfam" id="PF09623"/>
    </source>
</evidence>
<organism evidence="3 4">
    <name type="scientific">Vitreoscilla filiformis</name>
    <dbReference type="NCBI Taxonomy" id="63"/>
    <lineage>
        <taxon>Bacteria</taxon>
        <taxon>Pseudomonadati</taxon>
        <taxon>Pseudomonadota</taxon>
        <taxon>Betaproteobacteria</taxon>
        <taxon>Neisseriales</taxon>
        <taxon>Neisseriaceae</taxon>
        <taxon>Vitreoscilla</taxon>
    </lineage>
</organism>
<dbReference type="CDD" id="cd09741">
    <property type="entry name" value="Csx1_III-U"/>
    <property type="match status" value="1"/>
</dbReference>
<proteinExistence type="predicted"/>
<evidence type="ECO:0000313" key="4">
    <source>
        <dbReference type="Proteomes" id="UP000199729"/>
    </source>
</evidence>
<dbReference type="EMBL" id="CP022423">
    <property type="protein sequence ID" value="ASM77899.1"/>
    <property type="molecule type" value="Genomic_DNA"/>
</dbReference>
<sequence>MQKLPTQGLAGIIPPMKTTPLPLAPNDNPPAPVAAPPSPGWAPQEYPRRVLVLVTGLSPQVVTETLFALAVQRRPAFMPTELHVLTTTEGAERVRLALLSDEPGWLARLLRDWQLPAMAFGPSHVHVIQNTSGQFLADLRTEQDNEHAADFIIEKVRQFSLDPACALHASIAGGRKTMGYFLGYALSLYGRPQDRLSHVLVTAQFEHNAEFFYPSPKPRVIQVKDLEGTKPADASEAKVMLAEIPFVRLRNDLPQMLLEGKSSFSAAVEAAQFALQPHELVLSIRNRLVTLGGQSCYLAPEPMAVLLLLARRQVAGLAPLPAPPKEAGDLDLAQAYLGALRDCGGPLRDLERAERAVRSGMDGSQWSSKLSRLRRVLGEELGPAGRQLIDDGGRRSVRNRYSLVLPASRIQLEP</sequence>
<dbReference type="KEGG" id="vff:VITFI_CDS2121"/>
<dbReference type="InterPro" id="IPR013413">
    <property type="entry name" value="CRISPR-assoc_prot_NE0113"/>
</dbReference>